<gene>
    <name evidence="7" type="primary">entS</name>
    <name evidence="7" type="ORF">WYH_00498</name>
</gene>
<keyword evidence="5" id="KW-1133">Transmembrane helix</keyword>
<evidence type="ECO:0000313" key="7">
    <source>
        <dbReference type="EMBL" id="AKH41557.1"/>
    </source>
</evidence>
<evidence type="ECO:0000256" key="4">
    <source>
        <dbReference type="ARBA" id="ARBA00022692"/>
    </source>
</evidence>
<dbReference type="Proteomes" id="UP000034392">
    <property type="component" value="Chromosome"/>
</dbReference>
<dbReference type="GO" id="GO:0022857">
    <property type="term" value="F:transmembrane transporter activity"/>
    <property type="evidence" value="ECO:0007669"/>
    <property type="project" value="InterPro"/>
</dbReference>
<dbReference type="KEGG" id="aay:WYH_00498"/>
<dbReference type="RefSeq" id="WP_046902567.1">
    <property type="nucleotide sequence ID" value="NZ_CP011452.2"/>
</dbReference>
<dbReference type="GO" id="GO:0005886">
    <property type="term" value="C:plasma membrane"/>
    <property type="evidence" value="ECO:0007669"/>
    <property type="project" value="UniProtKB-SubCell"/>
</dbReference>
<dbReference type="EMBL" id="CP011452">
    <property type="protein sequence ID" value="AKH41557.1"/>
    <property type="molecule type" value="Genomic_DNA"/>
</dbReference>
<dbReference type="OrthoDB" id="7283966at2"/>
<evidence type="ECO:0000256" key="5">
    <source>
        <dbReference type="ARBA" id="ARBA00022989"/>
    </source>
</evidence>
<evidence type="ECO:0000256" key="2">
    <source>
        <dbReference type="ARBA" id="ARBA00022448"/>
    </source>
</evidence>
<sequence>MNDAAEIPSSPLQIADYRRYWIARFLAVFATISMVVLIGYQTYDVARADYGMGTRDAAFMLGLLGLAQFVPLFVLTPVAGVVADMFDRRKVVFFANLTDCTIALALAVGTHLDALTLPLLFALAAAHGGARVFNRPALSAIAPNIVPPRLLPRAIALSSIAWQSGTVIGPAIGGLLFASSESLPYYLSAGLLVISALLILTLHPIKAKQEGPPVHPVRQIIDGFTFITRERFLLGCITLDLFAVLLGGATAMLPVFARDILHVGPEGLGFMRGAPAVGAALVAALLSFRPFESNVGVKMLWAVVIFGVATVAFALSRNFAFSLLMLAVLGAADMVSVFIRTSLVQLNTPDSKRGRVSAISGLAISASNELGELQSGLAAGLLGATGAVVFGGAGAIVITAIWAWIFPELRNARTFSSKYLHEEAGEEQKT</sequence>
<organism evidence="7 8">
    <name type="scientific">Croceibacterium atlanticum</name>
    <dbReference type="NCBI Taxonomy" id="1267766"/>
    <lineage>
        <taxon>Bacteria</taxon>
        <taxon>Pseudomonadati</taxon>
        <taxon>Pseudomonadota</taxon>
        <taxon>Alphaproteobacteria</taxon>
        <taxon>Sphingomonadales</taxon>
        <taxon>Erythrobacteraceae</taxon>
        <taxon>Croceibacterium</taxon>
    </lineage>
</organism>
<keyword evidence="4" id="KW-0812">Transmembrane</keyword>
<dbReference type="InterPro" id="IPR010290">
    <property type="entry name" value="TM_effector"/>
</dbReference>
<protein>
    <submittedName>
        <fullName evidence="7">Enterobactin exporter EntS</fullName>
    </submittedName>
</protein>
<dbReference type="AlphaFoldDB" id="A0A0F7KQU8"/>
<dbReference type="CDD" id="cd06173">
    <property type="entry name" value="MFS_MefA_like"/>
    <property type="match status" value="1"/>
</dbReference>
<evidence type="ECO:0000256" key="3">
    <source>
        <dbReference type="ARBA" id="ARBA00022475"/>
    </source>
</evidence>
<reference evidence="7" key="1">
    <citation type="submission" date="2015-05" db="EMBL/GenBank/DDBJ databases">
        <title>The complete genome of Altererythrobacter atlanticus strain 26DY36.</title>
        <authorList>
            <person name="Wu Y.-H."/>
            <person name="Cheng H."/>
            <person name="Wu X.-W."/>
        </authorList>
    </citation>
    <scope>NUCLEOTIDE SEQUENCE [LARGE SCALE GENOMIC DNA]</scope>
    <source>
        <strain evidence="7">26DY36</strain>
    </source>
</reference>
<dbReference type="PANTHER" id="PTHR23513:SF9">
    <property type="entry name" value="ENTEROBACTIN EXPORTER ENTS"/>
    <property type="match status" value="1"/>
</dbReference>
<evidence type="ECO:0000256" key="6">
    <source>
        <dbReference type="ARBA" id="ARBA00023136"/>
    </source>
</evidence>
<comment type="subcellular location">
    <subcellularLocation>
        <location evidence="1">Cell membrane</location>
        <topology evidence="1">Multi-pass membrane protein</topology>
    </subcellularLocation>
</comment>
<dbReference type="Gene3D" id="1.20.1250.20">
    <property type="entry name" value="MFS general substrate transporter like domains"/>
    <property type="match status" value="1"/>
</dbReference>
<evidence type="ECO:0000256" key="1">
    <source>
        <dbReference type="ARBA" id="ARBA00004651"/>
    </source>
</evidence>
<accession>A0A0F7KQU8</accession>
<keyword evidence="6" id="KW-0472">Membrane</keyword>
<dbReference type="PANTHER" id="PTHR23513">
    <property type="entry name" value="INTEGRAL MEMBRANE EFFLUX PROTEIN-RELATED"/>
    <property type="match status" value="1"/>
</dbReference>
<dbReference type="InterPro" id="IPR036259">
    <property type="entry name" value="MFS_trans_sf"/>
</dbReference>
<dbReference type="STRING" id="1267766.WYH_00498"/>
<dbReference type="Pfam" id="PF05977">
    <property type="entry name" value="MFS_3"/>
    <property type="match status" value="1"/>
</dbReference>
<proteinExistence type="predicted"/>
<keyword evidence="3" id="KW-1003">Cell membrane</keyword>
<keyword evidence="2" id="KW-0813">Transport</keyword>
<dbReference type="PROSITE" id="PS50850">
    <property type="entry name" value="MFS"/>
    <property type="match status" value="1"/>
</dbReference>
<name>A0A0F7KQU8_9SPHN</name>
<dbReference type="InterPro" id="IPR020846">
    <property type="entry name" value="MFS_dom"/>
</dbReference>
<dbReference type="PATRIC" id="fig|1267766.3.peg.504"/>
<evidence type="ECO:0000313" key="8">
    <source>
        <dbReference type="Proteomes" id="UP000034392"/>
    </source>
</evidence>
<dbReference type="SUPFAM" id="SSF103473">
    <property type="entry name" value="MFS general substrate transporter"/>
    <property type="match status" value="1"/>
</dbReference>
<keyword evidence="8" id="KW-1185">Reference proteome</keyword>